<dbReference type="EMBL" id="SSTJ01000006">
    <property type="protein sequence ID" value="THG37393.1"/>
    <property type="molecule type" value="Genomic_DNA"/>
</dbReference>
<evidence type="ECO:0000256" key="1">
    <source>
        <dbReference type="ARBA" id="ARBA00023125"/>
    </source>
</evidence>
<sequence length="104" mass="11324">MTPRVSNIEVSEAFSETCAHVGRRIRDRRTYEGLSQQKLADMVGMSKSVLGDIERGCGNASLRTLVKLAAGLNVTVADFFGNGAFHNYEYGTVDLHPGGSEPYQ</sequence>
<dbReference type="InterPro" id="IPR010982">
    <property type="entry name" value="Lambda_DNA-bd_dom_sf"/>
</dbReference>
<organism evidence="3 4">
    <name type="scientific">Adlercreutzia caecimuris</name>
    <dbReference type="NCBI Taxonomy" id="671266"/>
    <lineage>
        <taxon>Bacteria</taxon>
        <taxon>Bacillati</taxon>
        <taxon>Actinomycetota</taxon>
        <taxon>Coriobacteriia</taxon>
        <taxon>Eggerthellales</taxon>
        <taxon>Eggerthellaceae</taxon>
        <taxon>Adlercreutzia</taxon>
    </lineage>
</organism>
<dbReference type="InterPro" id="IPR001387">
    <property type="entry name" value="Cro/C1-type_HTH"/>
</dbReference>
<keyword evidence="1" id="KW-0238">DNA-binding</keyword>
<dbReference type="AlphaFoldDB" id="A0A4S4G2D9"/>
<dbReference type="InterPro" id="IPR050807">
    <property type="entry name" value="TransReg_Diox_bact_type"/>
</dbReference>
<dbReference type="Pfam" id="PF01381">
    <property type="entry name" value="HTH_3"/>
    <property type="match status" value="1"/>
</dbReference>
<evidence type="ECO:0000313" key="4">
    <source>
        <dbReference type="Proteomes" id="UP000308978"/>
    </source>
</evidence>
<dbReference type="Proteomes" id="UP000308978">
    <property type="component" value="Unassembled WGS sequence"/>
</dbReference>
<gene>
    <name evidence="3" type="ORF">E5986_06435</name>
</gene>
<accession>A0A4S4G2D9</accession>
<dbReference type="Gene3D" id="1.10.260.40">
    <property type="entry name" value="lambda repressor-like DNA-binding domains"/>
    <property type="match status" value="1"/>
</dbReference>
<reference evidence="3 4" key="1">
    <citation type="submission" date="2019-04" db="EMBL/GenBank/DDBJ databases">
        <title>Microbes associate with the intestines of laboratory mice.</title>
        <authorList>
            <person name="Navarre W."/>
            <person name="Wong E."/>
            <person name="Huang K.C."/>
            <person name="Tropini C."/>
            <person name="Ng K."/>
            <person name="Yu B."/>
        </authorList>
    </citation>
    <scope>NUCLEOTIDE SEQUENCE [LARGE SCALE GENOMIC DNA]</scope>
    <source>
        <strain evidence="3 4">NM80_B27</strain>
    </source>
</reference>
<dbReference type="GO" id="GO:0003677">
    <property type="term" value="F:DNA binding"/>
    <property type="evidence" value="ECO:0007669"/>
    <property type="project" value="UniProtKB-KW"/>
</dbReference>
<dbReference type="PANTHER" id="PTHR46797:SF1">
    <property type="entry name" value="METHYLPHOSPHONATE SYNTHASE"/>
    <property type="match status" value="1"/>
</dbReference>
<dbReference type="SUPFAM" id="SSF47413">
    <property type="entry name" value="lambda repressor-like DNA-binding domains"/>
    <property type="match status" value="1"/>
</dbReference>
<evidence type="ECO:0000259" key="2">
    <source>
        <dbReference type="PROSITE" id="PS50943"/>
    </source>
</evidence>
<dbReference type="GO" id="GO:0003700">
    <property type="term" value="F:DNA-binding transcription factor activity"/>
    <property type="evidence" value="ECO:0007669"/>
    <property type="project" value="TreeGrafter"/>
</dbReference>
<protein>
    <submittedName>
        <fullName evidence="3">Helix-turn-helix transcriptional regulator</fullName>
    </submittedName>
</protein>
<feature type="domain" description="HTH cro/C1-type" evidence="2">
    <location>
        <begin position="25"/>
        <end position="79"/>
    </location>
</feature>
<comment type="caution">
    <text evidence="3">The sequence shown here is derived from an EMBL/GenBank/DDBJ whole genome shotgun (WGS) entry which is preliminary data.</text>
</comment>
<dbReference type="GO" id="GO:0005829">
    <property type="term" value="C:cytosol"/>
    <property type="evidence" value="ECO:0007669"/>
    <property type="project" value="TreeGrafter"/>
</dbReference>
<proteinExistence type="predicted"/>
<name>A0A4S4G2D9_9ACTN</name>
<dbReference type="PROSITE" id="PS50943">
    <property type="entry name" value="HTH_CROC1"/>
    <property type="match status" value="1"/>
</dbReference>
<evidence type="ECO:0000313" key="3">
    <source>
        <dbReference type="EMBL" id="THG37393.1"/>
    </source>
</evidence>
<dbReference type="CDD" id="cd00093">
    <property type="entry name" value="HTH_XRE"/>
    <property type="match status" value="1"/>
</dbReference>
<dbReference type="PANTHER" id="PTHR46797">
    <property type="entry name" value="HTH-TYPE TRANSCRIPTIONAL REGULATOR"/>
    <property type="match status" value="1"/>
</dbReference>
<dbReference type="SMART" id="SM00530">
    <property type="entry name" value="HTH_XRE"/>
    <property type="match status" value="1"/>
</dbReference>
<dbReference type="RefSeq" id="WP_136434364.1">
    <property type="nucleotide sequence ID" value="NZ_CAJTBT010000010.1"/>
</dbReference>